<dbReference type="SUPFAM" id="SSF52151">
    <property type="entry name" value="FabD/lysophospholipase-like"/>
    <property type="match status" value="1"/>
</dbReference>
<reference evidence="7 8" key="1">
    <citation type="submission" date="2016-02" db="EMBL/GenBank/DDBJ databases">
        <authorList>
            <person name="Wen L."/>
            <person name="He K."/>
            <person name="Yang H."/>
        </authorList>
    </citation>
    <scope>NUCLEOTIDE SEQUENCE [LARGE SCALE GENOMIC DNA]</scope>
    <source>
        <strain evidence="7 8">TSA40</strain>
    </source>
</reference>
<evidence type="ECO:0000256" key="3">
    <source>
        <dbReference type="ARBA" id="ARBA00023098"/>
    </source>
</evidence>
<dbReference type="PANTHER" id="PTHR14226">
    <property type="entry name" value="NEUROPATHY TARGET ESTERASE/SWISS CHEESE D.MELANOGASTER"/>
    <property type="match status" value="1"/>
</dbReference>
<feature type="short sequence motif" description="DGA/G" evidence="4">
    <location>
        <begin position="216"/>
        <end position="218"/>
    </location>
</feature>
<dbReference type="EMBL" id="LSTO01000001">
    <property type="protein sequence ID" value="OWW21223.1"/>
    <property type="molecule type" value="Genomic_DNA"/>
</dbReference>
<comment type="caution">
    <text evidence="7">The sequence shown here is derived from an EMBL/GenBank/DDBJ whole genome shotgun (WGS) entry which is preliminary data.</text>
</comment>
<dbReference type="RefSeq" id="WP_088708079.1">
    <property type="nucleotide sequence ID" value="NZ_LSTO01000001.1"/>
</dbReference>
<evidence type="ECO:0000256" key="1">
    <source>
        <dbReference type="ARBA" id="ARBA00022801"/>
    </source>
</evidence>
<dbReference type="InterPro" id="IPR016035">
    <property type="entry name" value="Acyl_Trfase/lysoPLipase"/>
</dbReference>
<keyword evidence="2 4" id="KW-0442">Lipid degradation</keyword>
<evidence type="ECO:0000256" key="4">
    <source>
        <dbReference type="PROSITE-ProRule" id="PRU01161"/>
    </source>
</evidence>
<dbReference type="GO" id="GO:0016042">
    <property type="term" value="P:lipid catabolic process"/>
    <property type="evidence" value="ECO:0007669"/>
    <property type="project" value="UniProtKB-UniRule"/>
</dbReference>
<name>A0A254TKT5_9BURK</name>
<dbReference type="InterPro" id="IPR002641">
    <property type="entry name" value="PNPLA_dom"/>
</dbReference>
<gene>
    <name evidence="7" type="ORF">AYR66_18835</name>
</gene>
<evidence type="ECO:0000256" key="2">
    <source>
        <dbReference type="ARBA" id="ARBA00022963"/>
    </source>
</evidence>
<evidence type="ECO:0000259" key="6">
    <source>
        <dbReference type="PROSITE" id="PS51635"/>
    </source>
</evidence>
<keyword evidence="8" id="KW-1185">Reference proteome</keyword>
<dbReference type="Gene3D" id="3.40.1090.10">
    <property type="entry name" value="Cytosolic phospholipase A2 catalytic domain"/>
    <property type="match status" value="2"/>
</dbReference>
<dbReference type="PROSITE" id="PS51635">
    <property type="entry name" value="PNPLA"/>
    <property type="match status" value="1"/>
</dbReference>
<keyword evidence="1 4" id="KW-0378">Hydrolase</keyword>
<feature type="domain" description="PNPLA" evidence="6">
    <location>
        <begin position="15"/>
        <end position="229"/>
    </location>
</feature>
<dbReference type="Pfam" id="PF01734">
    <property type="entry name" value="Patatin"/>
    <property type="match status" value="1"/>
</dbReference>
<evidence type="ECO:0000313" key="8">
    <source>
        <dbReference type="Proteomes" id="UP000197535"/>
    </source>
</evidence>
<accession>A0A254TKT5</accession>
<dbReference type="AlphaFoldDB" id="A0A254TKT5"/>
<dbReference type="PANTHER" id="PTHR14226:SF78">
    <property type="entry name" value="SLR0060 PROTEIN"/>
    <property type="match status" value="1"/>
</dbReference>
<feature type="active site" description="Proton acceptor" evidence="4">
    <location>
        <position position="216"/>
    </location>
</feature>
<dbReference type="OrthoDB" id="9770965at2"/>
<evidence type="ECO:0000256" key="5">
    <source>
        <dbReference type="SAM" id="MobiDB-lite"/>
    </source>
</evidence>
<evidence type="ECO:0000313" key="7">
    <source>
        <dbReference type="EMBL" id="OWW21223.1"/>
    </source>
</evidence>
<protein>
    <recommendedName>
        <fullName evidence="6">PNPLA domain-containing protein</fullName>
    </recommendedName>
</protein>
<keyword evidence="3 4" id="KW-0443">Lipid metabolism</keyword>
<dbReference type="InterPro" id="IPR050301">
    <property type="entry name" value="NTE"/>
</dbReference>
<dbReference type="Proteomes" id="UP000197535">
    <property type="component" value="Unassembled WGS sequence"/>
</dbReference>
<feature type="active site" description="Nucleophile" evidence="4">
    <location>
        <position position="49"/>
    </location>
</feature>
<feature type="short sequence motif" description="GXSXG" evidence="4">
    <location>
        <begin position="47"/>
        <end position="51"/>
    </location>
</feature>
<comment type="caution">
    <text evidence="4">Lacks conserved residue(s) required for the propagation of feature annotation.</text>
</comment>
<sequence length="414" mass="45187">MPRNKTTPKKKKILLALQGGGAHSAYVWGVVDRLLQNEDIEIAAVSGTSGGAMVAAVLAYGLNLEKSPDGKPLTDTGRRAETRRLLKQFWTNVAAIGDFTLNPYRFLANPLYPSWNIDGTPIPVALNALSLVMSPYQRLFDLRQNPVSMALADCIDFKVLRESTIGPALYVCATNVRTSQLQTFHKNEIDVDHLLASACLPVADRAVKIGEEYYWDGGYVADPALIPLVQYHKQETRDLVIVGVNPIVMDKTNLPPDTAWEIIDRMNEITFNASLISEIKRIHEVNELLRELMPHPDAMKACKTLHNKVEVLIHYIPPHAEMACFGVASKSNTALGFLKHLRNLGREVAAAWENGKIDGGGAPLIGIASDTNLVRLFIDPHHAEAAPLPEPVQGARTVPGAPASAQKAVVEPAA</sequence>
<dbReference type="GO" id="GO:0016787">
    <property type="term" value="F:hydrolase activity"/>
    <property type="evidence" value="ECO:0007669"/>
    <property type="project" value="UniProtKB-UniRule"/>
</dbReference>
<feature type="region of interest" description="Disordered" evidence="5">
    <location>
        <begin position="391"/>
        <end position="414"/>
    </location>
</feature>
<organism evidence="7 8">
    <name type="scientific">Noviherbaspirillum denitrificans</name>
    <dbReference type="NCBI Taxonomy" id="1968433"/>
    <lineage>
        <taxon>Bacteria</taxon>
        <taxon>Pseudomonadati</taxon>
        <taxon>Pseudomonadota</taxon>
        <taxon>Betaproteobacteria</taxon>
        <taxon>Burkholderiales</taxon>
        <taxon>Oxalobacteraceae</taxon>
        <taxon>Noviherbaspirillum</taxon>
    </lineage>
</organism>
<proteinExistence type="predicted"/>